<evidence type="ECO:0000256" key="7">
    <source>
        <dbReference type="ARBA" id="ARBA00022630"/>
    </source>
</evidence>
<dbReference type="InterPro" id="IPR037396">
    <property type="entry name" value="FMN_HAD"/>
</dbReference>
<dbReference type="SMART" id="SM01117">
    <property type="entry name" value="Cyt-b5"/>
    <property type="match status" value="1"/>
</dbReference>
<evidence type="ECO:0000256" key="22">
    <source>
        <dbReference type="RuleBase" id="RU362121"/>
    </source>
</evidence>
<evidence type="ECO:0000256" key="5">
    <source>
        <dbReference type="ARBA" id="ARBA00022448"/>
    </source>
</evidence>
<evidence type="ECO:0000256" key="3">
    <source>
        <dbReference type="ARBA" id="ARBA00004569"/>
    </source>
</evidence>
<dbReference type="Pfam" id="PF01070">
    <property type="entry name" value="FMN_dh"/>
    <property type="match status" value="1"/>
</dbReference>
<dbReference type="InterPro" id="IPR018506">
    <property type="entry name" value="Cyt_B5_heme-BS"/>
</dbReference>
<name>A8PR63_MALGO</name>
<dbReference type="PROSITE" id="PS00191">
    <property type="entry name" value="CYTOCHROME_B5_1"/>
    <property type="match status" value="1"/>
</dbReference>
<evidence type="ECO:0000256" key="16">
    <source>
        <dbReference type="ARBA" id="ARBA00061589"/>
    </source>
</evidence>
<dbReference type="PANTHER" id="PTHR10578">
    <property type="entry name" value="S -2-HYDROXY-ACID OXIDASE-RELATED"/>
    <property type="match status" value="1"/>
</dbReference>
<dbReference type="GO" id="GO:0004460">
    <property type="term" value="F:L-lactate dehydrogenase (cytochrome) activity"/>
    <property type="evidence" value="ECO:0007669"/>
    <property type="project" value="UniProtKB-EC"/>
</dbReference>
<keyword evidence="9 22" id="KW-0479">Metal-binding</keyword>
<dbReference type="GO" id="GO:0005758">
    <property type="term" value="C:mitochondrial intermembrane space"/>
    <property type="evidence" value="ECO:0007669"/>
    <property type="project" value="UniProtKB-SubCell"/>
</dbReference>
<evidence type="ECO:0000256" key="23">
    <source>
        <dbReference type="SAM" id="MobiDB-lite"/>
    </source>
</evidence>
<evidence type="ECO:0000313" key="26">
    <source>
        <dbReference type="EMBL" id="EDP45625.1"/>
    </source>
</evidence>
<keyword evidence="7" id="KW-0285">Flavoprotein</keyword>
<evidence type="ECO:0000256" key="9">
    <source>
        <dbReference type="ARBA" id="ARBA00022723"/>
    </source>
</evidence>
<dbReference type="FunFam" id="3.20.20.70:FF:000062">
    <property type="entry name" value="Cytochrome b2, mitochondrial, putative"/>
    <property type="match status" value="1"/>
</dbReference>
<feature type="compositionally biased region" description="Basic and acidic residues" evidence="23">
    <location>
        <begin position="85"/>
        <end position="102"/>
    </location>
</feature>
<dbReference type="InterPro" id="IPR037458">
    <property type="entry name" value="L-MDH/L-LDH_FMN-bd"/>
</dbReference>
<sequence>MGKLTYDEVAKHSSADDCWIILYGKVYDLTEFIPEHPGGPQIIVKNAGRDATKLFDTVHPKGTIEKYLSADKFKGEFDESTLPGEYKEQQKKEEAEEQERRANLPPMSSCLNLHDLELVASKVLSPEAWAYYSSAADDLETYHENKTVFRRIWFRPRILRNVRVVDPSTSILGIPSKLPIYITATALGRLGHPDGELNLTRAAAKTGLIQMVPTLSSCSFEDIVNARTEDGAPTQFFQLYVNSDRRVVVDMLRRAEKANIQAIFITVDAPQLGRREKDMRMHFSDEGSNVQGGEIQNRDEGAARAISSFIDPALDWDGALWIKRNTRIPVLLKGVQTWEDAVMACEMGFAGVVLSNHGGRQLDYARSGVEVLEEVVRELRKRNMFPSPAFQILVDGGFRRGTDILKAIAMGATAVGVGRPFLYAYSAYGVDGVVHAINLLRAELEMNMRLIGANTIRDVVPEMVDLRALHTHNGLPTPGDGSSVLDVMDKSRL</sequence>
<evidence type="ECO:0000256" key="13">
    <source>
        <dbReference type="ARBA" id="ARBA00023128"/>
    </source>
</evidence>
<dbReference type="InterPro" id="IPR013785">
    <property type="entry name" value="Aldolase_TIM"/>
</dbReference>
<comment type="similarity">
    <text evidence="15">In the C-terminal section; belongs to the FMN-dependent alpha-hydroxy acid dehydrogenase family.</text>
</comment>
<dbReference type="OMA" id="RIWFRPK"/>
<dbReference type="Pfam" id="PF00173">
    <property type="entry name" value="Cyt-b5"/>
    <property type="match status" value="1"/>
</dbReference>
<dbReference type="SUPFAM" id="SSF55856">
    <property type="entry name" value="Cytochrome b5-like heme/steroid binding domain"/>
    <property type="match status" value="1"/>
</dbReference>
<dbReference type="VEuPathDB" id="FungiDB:MGL_0614"/>
<evidence type="ECO:0000256" key="2">
    <source>
        <dbReference type="ARBA" id="ARBA00001970"/>
    </source>
</evidence>
<dbReference type="GO" id="GO:0020037">
    <property type="term" value="F:heme binding"/>
    <property type="evidence" value="ECO:0007669"/>
    <property type="project" value="UniProtKB-UniRule"/>
</dbReference>
<feature type="domain" description="Cytochrome b5 heme-binding" evidence="24">
    <location>
        <begin position="1"/>
        <end position="78"/>
    </location>
</feature>
<keyword evidence="6 22" id="KW-0349">Heme</keyword>
<dbReference type="InterPro" id="IPR000262">
    <property type="entry name" value="FMN-dep_DH"/>
</dbReference>
<comment type="catalytic activity">
    <reaction evidence="14">
        <text>(S)-lactate + 2 Fe(III)-[cytochrome c] = 2 Fe(II)-[cytochrome c] + pyruvate + 2 H(+)</text>
        <dbReference type="Rhea" id="RHEA:19909"/>
        <dbReference type="Rhea" id="RHEA-COMP:10350"/>
        <dbReference type="Rhea" id="RHEA-COMP:14399"/>
        <dbReference type="ChEBI" id="CHEBI:15361"/>
        <dbReference type="ChEBI" id="CHEBI:15378"/>
        <dbReference type="ChEBI" id="CHEBI:16651"/>
        <dbReference type="ChEBI" id="CHEBI:29033"/>
        <dbReference type="ChEBI" id="CHEBI:29034"/>
        <dbReference type="EC" id="1.1.2.3"/>
    </reaction>
    <physiologicalReaction direction="left-to-right" evidence="14">
        <dbReference type="Rhea" id="RHEA:19910"/>
    </physiologicalReaction>
</comment>
<evidence type="ECO:0000256" key="20">
    <source>
        <dbReference type="ARBA" id="ARBA00078774"/>
    </source>
</evidence>
<gene>
    <name evidence="26" type="ORF">MGL_0614</name>
</gene>
<dbReference type="GO" id="GO:0046872">
    <property type="term" value="F:metal ion binding"/>
    <property type="evidence" value="ECO:0007669"/>
    <property type="project" value="UniProtKB-UniRule"/>
</dbReference>
<accession>A8PR63</accession>
<evidence type="ECO:0000256" key="6">
    <source>
        <dbReference type="ARBA" id="ARBA00022617"/>
    </source>
</evidence>
<dbReference type="GO" id="GO:0006089">
    <property type="term" value="P:lactate metabolic process"/>
    <property type="evidence" value="ECO:0007669"/>
    <property type="project" value="TreeGrafter"/>
</dbReference>
<dbReference type="SUPFAM" id="SSF51395">
    <property type="entry name" value="FMN-linked oxidoreductases"/>
    <property type="match status" value="1"/>
</dbReference>
<dbReference type="PRINTS" id="PR00363">
    <property type="entry name" value="CYTOCHROMEB5"/>
</dbReference>
<organism evidence="26 27">
    <name type="scientific">Malassezia globosa (strain ATCC MYA-4612 / CBS 7966)</name>
    <name type="common">Dandruff-associated fungus</name>
    <dbReference type="NCBI Taxonomy" id="425265"/>
    <lineage>
        <taxon>Eukaryota</taxon>
        <taxon>Fungi</taxon>
        <taxon>Dikarya</taxon>
        <taxon>Basidiomycota</taxon>
        <taxon>Ustilaginomycotina</taxon>
        <taxon>Malasseziomycetes</taxon>
        <taxon>Malasseziales</taxon>
        <taxon>Malasseziaceae</taxon>
        <taxon>Malassezia</taxon>
    </lineage>
</organism>
<keyword evidence="13" id="KW-0496">Mitochondrion</keyword>
<dbReference type="Gene3D" id="3.20.20.70">
    <property type="entry name" value="Aldolase class I"/>
    <property type="match status" value="1"/>
</dbReference>
<comment type="cofactor">
    <cofactor evidence="2">
        <name>heme b</name>
        <dbReference type="ChEBI" id="CHEBI:60344"/>
    </cofactor>
</comment>
<evidence type="ECO:0000256" key="18">
    <source>
        <dbReference type="ARBA" id="ARBA00068515"/>
    </source>
</evidence>
<dbReference type="InterPro" id="IPR001199">
    <property type="entry name" value="Cyt_B5-like_heme/steroid-bd"/>
</dbReference>
<comment type="similarity">
    <text evidence="22">Belongs to the cytochrome b5 family.</text>
</comment>
<keyword evidence="11" id="KW-0560">Oxidoreductase</keyword>
<evidence type="ECO:0000256" key="17">
    <source>
        <dbReference type="ARBA" id="ARBA00066458"/>
    </source>
</evidence>
<dbReference type="CDD" id="cd02922">
    <property type="entry name" value="FCB2_FMN"/>
    <property type="match status" value="1"/>
</dbReference>
<keyword evidence="27" id="KW-1185">Reference proteome</keyword>
<dbReference type="PANTHER" id="PTHR10578:SF148">
    <property type="entry name" value="L-LACTATE DEHYDROGENASE (CYTOCHROME)"/>
    <property type="match status" value="1"/>
</dbReference>
<feature type="region of interest" description="Disordered" evidence="23">
    <location>
        <begin position="79"/>
        <end position="103"/>
    </location>
</feature>
<dbReference type="EMBL" id="AAYY01000001">
    <property type="protein sequence ID" value="EDP45625.1"/>
    <property type="molecule type" value="Genomic_DNA"/>
</dbReference>
<dbReference type="KEGG" id="mgl:MGL_0614"/>
<keyword evidence="10" id="KW-0809">Transit peptide</keyword>
<reference evidence="26 27" key="1">
    <citation type="journal article" date="2007" name="Proc. Natl. Acad. Sci. U.S.A.">
        <title>Dandruff-associated Malassezia genomes reveal convergent and divergent virulence traits shared with plant and human fungal pathogens.</title>
        <authorList>
            <person name="Xu J."/>
            <person name="Saunders C.W."/>
            <person name="Hu P."/>
            <person name="Grant R.A."/>
            <person name="Boekhout T."/>
            <person name="Kuramae E.E."/>
            <person name="Kronstad J.W."/>
            <person name="Deangelis Y.M."/>
            <person name="Reeder N.L."/>
            <person name="Johnstone K.R."/>
            <person name="Leland M."/>
            <person name="Fieno A.M."/>
            <person name="Begley W.M."/>
            <person name="Sun Y."/>
            <person name="Lacey M.P."/>
            <person name="Chaudhary T."/>
            <person name="Keough T."/>
            <person name="Chu L."/>
            <person name="Sears R."/>
            <person name="Yuan B."/>
            <person name="Dawson T.L.Jr."/>
        </authorList>
    </citation>
    <scope>NUCLEOTIDE SEQUENCE [LARGE SCALE GENOMIC DNA]</scope>
    <source>
        <strain evidence="27">ATCC MYA-4612 / CBS 7966</strain>
    </source>
</reference>
<feature type="region of interest" description="Disordered" evidence="23">
    <location>
        <begin position="474"/>
        <end position="493"/>
    </location>
</feature>
<dbReference type="PROSITE" id="PS00557">
    <property type="entry name" value="FMN_HYDROXY_ACID_DH_1"/>
    <property type="match status" value="1"/>
</dbReference>
<keyword evidence="12 22" id="KW-0408">Iron</keyword>
<evidence type="ECO:0000256" key="1">
    <source>
        <dbReference type="ARBA" id="ARBA00001917"/>
    </source>
</evidence>
<evidence type="ECO:0000256" key="19">
    <source>
        <dbReference type="ARBA" id="ARBA00075949"/>
    </source>
</evidence>
<proteinExistence type="inferred from homology"/>
<evidence type="ECO:0000256" key="14">
    <source>
        <dbReference type="ARBA" id="ARBA00052399"/>
    </source>
</evidence>
<keyword evidence="5" id="KW-0813">Transport</keyword>
<keyword evidence="8" id="KW-0288">FMN</keyword>
<dbReference type="EC" id="1.1.2.3" evidence="17"/>
<evidence type="ECO:0000256" key="11">
    <source>
        <dbReference type="ARBA" id="ARBA00023002"/>
    </source>
</evidence>
<protein>
    <recommendedName>
        <fullName evidence="18">L-lactate dehydrogenase (cytochrome)</fullName>
        <ecNumber evidence="17">1.1.2.3</ecNumber>
    </recommendedName>
    <alternativeName>
        <fullName evidence="20">Cytochrome b2</fullName>
    </alternativeName>
    <alternativeName>
        <fullName evidence="19">Flavocytochrome b2</fullName>
    </alternativeName>
    <alternativeName>
        <fullName evidence="21">L-lactate ferricytochrome c oxidoreductase</fullName>
    </alternativeName>
</protein>
<feature type="domain" description="FMN hydroxy acid dehydrogenase" evidence="25">
    <location>
        <begin position="105"/>
        <end position="469"/>
    </location>
</feature>
<dbReference type="PROSITE" id="PS51349">
    <property type="entry name" value="FMN_HYDROXY_ACID_DH_2"/>
    <property type="match status" value="1"/>
</dbReference>
<evidence type="ECO:0000313" key="27">
    <source>
        <dbReference type="Proteomes" id="UP000008837"/>
    </source>
</evidence>
<dbReference type="InterPro" id="IPR008259">
    <property type="entry name" value="FMN_hydac_DH_AS"/>
</dbReference>
<evidence type="ECO:0000259" key="24">
    <source>
        <dbReference type="PROSITE" id="PS50255"/>
    </source>
</evidence>
<evidence type="ECO:0000259" key="25">
    <source>
        <dbReference type="PROSITE" id="PS51349"/>
    </source>
</evidence>
<comment type="subcellular location">
    <subcellularLocation>
        <location evidence="3">Mitochondrion intermembrane space</location>
    </subcellularLocation>
</comment>
<dbReference type="Gene3D" id="3.10.120.10">
    <property type="entry name" value="Cytochrome b5-like heme/steroid binding domain"/>
    <property type="match status" value="1"/>
</dbReference>
<evidence type="ECO:0000256" key="10">
    <source>
        <dbReference type="ARBA" id="ARBA00022946"/>
    </source>
</evidence>
<dbReference type="AlphaFoldDB" id="A8PR63"/>
<dbReference type="STRING" id="425265.A8PR63"/>
<dbReference type="Proteomes" id="UP000008837">
    <property type="component" value="Unassembled WGS sequence"/>
</dbReference>
<comment type="cofactor">
    <cofactor evidence="1">
        <name>FMN</name>
        <dbReference type="ChEBI" id="CHEBI:58210"/>
    </cofactor>
</comment>
<evidence type="ECO:0000256" key="21">
    <source>
        <dbReference type="ARBA" id="ARBA00078938"/>
    </source>
</evidence>
<comment type="subunit">
    <text evidence="4">Homotetramer.</text>
</comment>
<comment type="caution">
    <text evidence="26">The sequence shown here is derived from an EMBL/GenBank/DDBJ whole genome shotgun (WGS) entry which is preliminary data.</text>
</comment>
<dbReference type="InParanoid" id="A8PR63"/>
<dbReference type="InterPro" id="IPR036400">
    <property type="entry name" value="Cyt_B5-like_heme/steroid_sf"/>
</dbReference>
<comment type="similarity">
    <text evidence="16">In the N-terminal section; belongs to the cytochrome b5 family.</text>
</comment>
<dbReference type="FunFam" id="3.10.120.10:FF:000009">
    <property type="entry name" value="Cytochrome b2, mitochondrial, putative"/>
    <property type="match status" value="1"/>
</dbReference>
<evidence type="ECO:0000256" key="8">
    <source>
        <dbReference type="ARBA" id="ARBA00022643"/>
    </source>
</evidence>
<dbReference type="PROSITE" id="PS50255">
    <property type="entry name" value="CYTOCHROME_B5_2"/>
    <property type="match status" value="1"/>
</dbReference>
<dbReference type="RefSeq" id="XP_001732839.1">
    <property type="nucleotide sequence ID" value="XM_001732787.1"/>
</dbReference>
<dbReference type="OrthoDB" id="1925334at2759"/>
<evidence type="ECO:0000256" key="15">
    <source>
        <dbReference type="ARBA" id="ARBA00061137"/>
    </source>
</evidence>
<evidence type="ECO:0000256" key="12">
    <source>
        <dbReference type="ARBA" id="ARBA00023004"/>
    </source>
</evidence>
<evidence type="ECO:0000256" key="4">
    <source>
        <dbReference type="ARBA" id="ARBA00011881"/>
    </source>
</evidence>
<dbReference type="GeneID" id="5857145"/>